<sequence>MTGYPASRRHRSLDAQPRAPWRPRPIRTSLLYFVFASIVLGGWWYYSLQANQIDAARIPGDPQAELEITKMRLDTIRNTLTVAAGLGGAAALILSFRRQQHEEYHSTQQRITELRIQAVAQLGSENATVRIGGLHNLERLGEQHDELRQIVLDEICSYLRLPYLPIQPAARDEDSADRGIAISEVQANRAEREVRLIAQEILQRHLNTATASRRYWSHARLNLRNAFLDGIDFSACRLNAADFHSATFSGPASFKETSFEGPVTFDESIFQGNADFARANFGDGASLAAVTFNQVANFEHTSFAMGLDFTTTVFKAFASFEYAAFIKGVAFRNTRFESHAEFSGAIFNRNASFTSSIFGKVTAFSSARFRKFADFENARFEGLVFFSDTVFDASTGFYKATFRMWSEPGELLEGWTMVPTLDDAARWQLVPDDAVPQVPSTSQVSHGDEDKEASSTG</sequence>
<keyword evidence="2" id="KW-1133">Transmembrane helix</keyword>
<dbReference type="EMBL" id="JBHRWO010000010">
    <property type="protein sequence ID" value="MFC3493525.1"/>
    <property type="molecule type" value="Genomic_DNA"/>
</dbReference>
<dbReference type="Pfam" id="PF13576">
    <property type="entry name" value="Pentapeptide_3"/>
    <property type="match status" value="1"/>
</dbReference>
<reference evidence="4" key="1">
    <citation type="journal article" date="2019" name="Int. J. Syst. Evol. Microbiol.">
        <title>The Global Catalogue of Microorganisms (GCM) 10K type strain sequencing project: providing services to taxonomists for standard genome sequencing and annotation.</title>
        <authorList>
            <consortium name="The Broad Institute Genomics Platform"/>
            <consortium name="The Broad Institute Genome Sequencing Center for Infectious Disease"/>
            <person name="Wu L."/>
            <person name="Ma J."/>
        </authorList>
    </citation>
    <scope>NUCLEOTIDE SEQUENCE [LARGE SCALE GENOMIC DNA]</scope>
    <source>
        <strain evidence="4">CGMCC 4.7396</strain>
    </source>
</reference>
<comment type="caution">
    <text evidence="3">The sequence shown here is derived from an EMBL/GenBank/DDBJ whole genome shotgun (WGS) entry which is preliminary data.</text>
</comment>
<proteinExistence type="predicted"/>
<evidence type="ECO:0000256" key="1">
    <source>
        <dbReference type="SAM" id="MobiDB-lite"/>
    </source>
</evidence>
<feature type="compositionally biased region" description="Basic and acidic residues" evidence="1">
    <location>
        <begin position="446"/>
        <end position="457"/>
    </location>
</feature>
<name>A0ABV7PYA0_9ACTN</name>
<feature type="transmembrane region" description="Helical" evidence="2">
    <location>
        <begin position="30"/>
        <end position="46"/>
    </location>
</feature>
<dbReference type="Proteomes" id="UP001595712">
    <property type="component" value="Unassembled WGS sequence"/>
</dbReference>
<keyword evidence="2" id="KW-0472">Membrane</keyword>
<dbReference type="Gene3D" id="2.160.20.80">
    <property type="entry name" value="E3 ubiquitin-protein ligase SopA"/>
    <property type="match status" value="1"/>
</dbReference>
<feature type="region of interest" description="Disordered" evidence="1">
    <location>
        <begin position="432"/>
        <end position="457"/>
    </location>
</feature>
<keyword evidence="2" id="KW-0812">Transmembrane</keyword>
<evidence type="ECO:0000256" key="2">
    <source>
        <dbReference type="SAM" id="Phobius"/>
    </source>
</evidence>
<evidence type="ECO:0000313" key="4">
    <source>
        <dbReference type="Proteomes" id="UP001595712"/>
    </source>
</evidence>
<accession>A0ABV7PYA0</accession>
<keyword evidence="4" id="KW-1185">Reference proteome</keyword>
<dbReference type="RefSeq" id="WP_387976020.1">
    <property type="nucleotide sequence ID" value="NZ_JBHRWO010000010.1"/>
</dbReference>
<gene>
    <name evidence="3" type="ORF">ACFO8M_13670</name>
</gene>
<dbReference type="InterPro" id="IPR001646">
    <property type="entry name" value="5peptide_repeat"/>
</dbReference>
<evidence type="ECO:0000313" key="3">
    <source>
        <dbReference type="EMBL" id="MFC3493525.1"/>
    </source>
</evidence>
<protein>
    <submittedName>
        <fullName evidence="3">Pentapeptide repeat-containing protein</fullName>
    </submittedName>
</protein>
<organism evidence="3 4">
    <name type="scientific">Glycomyces rhizosphaerae</name>
    <dbReference type="NCBI Taxonomy" id="2054422"/>
    <lineage>
        <taxon>Bacteria</taxon>
        <taxon>Bacillati</taxon>
        <taxon>Actinomycetota</taxon>
        <taxon>Actinomycetes</taxon>
        <taxon>Glycomycetales</taxon>
        <taxon>Glycomycetaceae</taxon>
        <taxon>Glycomyces</taxon>
    </lineage>
</organism>